<dbReference type="EMBL" id="CM047584">
    <property type="protein sequence ID" value="KAI9911799.1"/>
    <property type="molecule type" value="Genomic_DNA"/>
</dbReference>
<gene>
    <name evidence="1" type="ORF">PsorP6_008736</name>
</gene>
<name>A0ACC0VZ89_9STRA</name>
<evidence type="ECO:0000313" key="1">
    <source>
        <dbReference type="EMBL" id="KAI9911799.1"/>
    </source>
</evidence>
<protein>
    <submittedName>
        <fullName evidence="1">Uncharacterized protein</fullName>
    </submittedName>
</protein>
<keyword evidence="2" id="KW-1185">Reference proteome</keyword>
<reference evidence="1 2" key="1">
    <citation type="journal article" date="2022" name="bioRxiv">
        <title>The genome of the oomycete Peronosclerospora sorghi, a cosmopolitan pathogen of maize and sorghum, is inflated with dispersed pseudogenes.</title>
        <authorList>
            <person name="Fletcher K."/>
            <person name="Martin F."/>
            <person name="Isakeit T."/>
            <person name="Cavanaugh K."/>
            <person name="Magill C."/>
            <person name="Michelmore R."/>
        </authorList>
    </citation>
    <scope>NUCLEOTIDE SEQUENCE [LARGE SCALE GENOMIC DNA]</scope>
    <source>
        <strain evidence="1">P6</strain>
    </source>
</reference>
<sequence>MMIMEFLSLPRAWVYQDYSHKSSILQRKQSHLSESAFVPTTLLEKYSWSSSLVTVCLNTSLPIMYTQVELVFFFFMPVAALIFSIDKNETAFSRKIILRHLNIVASLESQKGGHKRIRGNNQNLWR</sequence>
<evidence type="ECO:0000313" key="2">
    <source>
        <dbReference type="Proteomes" id="UP001163321"/>
    </source>
</evidence>
<comment type="caution">
    <text evidence="1">The sequence shown here is derived from an EMBL/GenBank/DDBJ whole genome shotgun (WGS) entry which is preliminary data.</text>
</comment>
<organism evidence="1 2">
    <name type="scientific">Peronosclerospora sorghi</name>
    <dbReference type="NCBI Taxonomy" id="230839"/>
    <lineage>
        <taxon>Eukaryota</taxon>
        <taxon>Sar</taxon>
        <taxon>Stramenopiles</taxon>
        <taxon>Oomycota</taxon>
        <taxon>Peronosporomycetes</taxon>
        <taxon>Peronosporales</taxon>
        <taxon>Peronosporaceae</taxon>
        <taxon>Peronosclerospora</taxon>
    </lineage>
</organism>
<accession>A0ACC0VZ89</accession>
<proteinExistence type="predicted"/>
<dbReference type="Proteomes" id="UP001163321">
    <property type="component" value="Chromosome 5"/>
</dbReference>